<evidence type="ECO:0000256" key="1">
    <source>
        <dbReference type="SAM" id="MobiDB-lite"/>
    </source>
</evidence>
<reference evidence="3 4" key="1">
    <citation type="submission" date="2016-10" db="EMBL/GenBank/DDBJ databases">
        <authorList>
            <person name="de Groot N.N."/>
        </authorList>
    </citation>
    <scope>NUCLEOTIDE SEQUENCE [LARGE SCALE GENOMIC DNA]</scope>
    <source>
        <strain evidence="3 4">DSM 378</strain>
    </source>
</reference>
<evidence type="ECO:0008006" key="5">
    <source>
        <dbReference type="Google" id="ProtNLM"/>
    </source>
</evidence>
<name>A0A1H9AH72_9GAMM</name>
<organism evidence="3 4">
    <name type="scientific">Azotobacter beijerinckii</name>
    <dbReference type="NCBI Taxonomy" id="170623"/>
    <lineage>
        <taxon>Bacteria</taxon>
        <taxon>Pseudomonadati</taxon>
        <taxon>Pseudomonadota</taxon>
        <taxon>Gammaproteobacteria</taxon>
        <taxon>Pseudomonadales</taxon>
        <taxon>Pseudomonadaceae</taxon>
        <taxon>Azotobacter</taxon>
    </lineage>
</organism>
<dbReference type="Proteomes" id="UP000199267">
    <property type="component" value="Unassembled WGS sequence"/>
</dbReference>
<evidence type="ECO:0000313" key="4">
    <source>
        <dbReference type="Proteomes" id="UP000199267"/>
    </source>
</evidence>
<proteinExistence type="predicted"/>
<keyword evidence="2" id="KW-0732">Signal</keyword>
<evidence type="ECO:0000256" key="2">
    <source>
        <dbReference type="SAM" id="SignalP"/>
    </source>
</evidence>
<feature type="chain" id="PRO_5011548526" description="DUF5666 domain-containing protein" evidence="2">
    <location>
        <begin position="22"/>
        <end position="103"/>
    </location>
</feature>
<gene>
    <name evidence="3" type="ORF">SAMN04244573_00383</name>
</gene>
<evidence type="ECO:0000313" key="3">
    <source>
        <dbReference type="EMBL" id="SEP75945.1"/>
    </source>
</evidence>
<feature type="region of interest" description="Disordered" evidence="1">
    <location>
        <begin position="79"/>
        <end position="103"/>
    </location>
</feature>
<accession>A0A1H9AH72</accession>
<dbReference type="AlphaFoldDB" id="A0A1H9AH72"/>
<sequence length="103" mass="10944">MKKFGILTLTLGLLTASGANAAESIEETQGRSFAKVLGGATPQAFGGSDRTRTDSGTVKIVRSPHRHFVVGEQVEIRGNRPHTKTTDRAATLADANDGTRPLR</sequence>
<protein>
    <recommendedName>
        <fullName evidence="5">DUF5666 domain-containing protein</fullName>
    </recommendedName>
</protein>
<dbReference type="EMBL" id="FOFJ01000003">
    <property type="protein sequence ID" value="SEP75945.1"/>
    <property type="molecule type" value="Genomic_DNA"/>
</dbReference>
<dbReference type="RefSeq" id="WP_090619137.1">
    <property type="nucleotide sequence ID" value="NZ_FOFJ01000003.1"/>
</dbReference>
<feature type="signal peptide" evidence="2">
    <location>
        <begin position="1"/>
        <end position="21"/>
    </location>
</feature>